<sequence length="148" mass="15917">MPIFSSTSHVQITGGNFVDIGGDFNLESIQPPGSVDIDGVLTGLEFGVGEDSGRPLLDAEQSERVGCPRMLPYHSGQGSVRQLVGAERTERVGGPRMLPYDLSHRRQNVTQSNNSYSTQHPQLEASSDDPTSSNESPAKPACIFYIAP</sequence>
<organism evidence="2 3">
    <name type="scientific">Mycena venus</name>
    <dbReference type="NCBI Taxonomy" id="2733690"/>
    <lineage>
        <taxon>Eukaryota</taxon>
        <taxon>Fungi</taxon>
        <taxon>Dikarya</taxon>
        <taxon>Basidiomycota</taxon>
        <taxon>Agaricomycotina</taxon>
        <taxon>Agaricomycetes</taxon>
        <taxon>Agaricomycetidae</taxon>
        <taxon>Agaricales</taxon>
        <taxon>Marasmiineae</taxon>
        <taxon>Mycenaceae</taxon>
        <taxon>Mycena</taxon>
    </lineage>
</organism>
<dbReference type="EMBL" id="JACAZI010000018">
    <property type="protein sequence ID" value="KAF7341265.1"/>
    <property type="molecule type" value="Genomic_DNA"/>
</dbReference>
<dbReference type="OrthoDB" id="3060566at2759"/>
<evidence type="ECO:0000313" key="2">
    <source>
        <dbReference type="EMBL" id="KAF7341265.1"/>
    </source>
</evidence>
<dbReference type="Proteomes" id="UP000620124">
    <property type="component" value="Unassembled WGS sequence"/>
</dbReference>
<name>A0A8H6XGV8_9AGAR</name>
<protein>
    <submittedName>
        <fullName evidence="2">Uncharacterized protein</fullName>
    </submittedName>
</protein>
<feature type="compositionally biased region" description="Polar residues" evidence="1">
    <location>
        <begin position="108"/>
        <end position="136"/>
    </location>
</feature>
<evidence type="ECO:0000256" key="1">
    <source>
        <dbReference type="SAM" id="MobiDB-lite"/>
    </source>
</evidence>
<gene>
    <name evidence="2" type="ORF">MVEN_01862500</name>
</gene>
<comment type="caution">
    <text evidence="2">The sequence shown here is derived from an EMBL/GenBank/DDBJ whole genome shotgun (WGS) entry which is preliminary data.</text>
</comment>
<feature type="region of interest" description="Disordered" evidence="1">
    <location>
        <begin position="76"/>
        <end position="148"/>
    </location>
</feature>
<reference evidence="2" key="1">
    <citation type="submission" date="2020-05" db="EMBL/GenBank/DDBJ databases">
        <title>Mycena genomes resolve the evolution of fungal bioluminescence.</title>
        <authorList>
            <person name="Tsai I.J."/>
        </authorList>
    </citation>
    <scope>NUCLEOTIDE SEQUENCE</scope>
    <source>
        <strain evidence="2">CCC161011</strain>
    </source>
</reference>
<accession>A0A8H6XGV8</accession>
<proteinExistence type="predicted"/>
<evidence type="ECO:0000313" key="3">
    <source>
        <dbReference type="Proteomes" id="UP000620124"/>
    </source>
</evidence>
<keyword evidence="3" id="KW-1185">Reference proteome</keyword>
<dbReference type="AlphaFoldDB" id="A0A8H6XGV8"/>